<dbReference type="Proteomes" id="UP000016587">
    <property type="component" value="Chromosome"/>
</dbReference>
<dbReference type="PATRIC" id="fig|1121448.10.peg.530"/>
<evidence type="ECO:0000313" key="2">
    <source>
        <dbReference type="EMBL" id="AGW12444.1"/>
    </source>
</evidence>
<dbReference type="RefSeq" id="WP_021759086.1">
    <property type="nucleotide sequence ID" value="NC_022444.1"/>
</dbReference>
<keyword evidence="3" id="KW-1185">Reference proteome</keyword>
<organism evidence="2 3">
    <name type="scientific">Megalodesulfovibrio gigas (strain ATCC 19364 / DSM 1382 / NCIMB 9332 / VKM B-1759)</name>
    <name type="common">Desulfovibrio gigas</name>
    <dbReference type="NCBI Taxonomy" id="1121448"/>
    <lineage>
        <taxon>Bacteria</taxon>
        <taxon>Pseudomonadati</taxon>
        <taxon>Thermodesulfobacteriota</taxon>
        <taxon>Desulfovibrionia</taxon>
        <taxon>Desulfovibrionales</taxon>
        <taxon>Desulfovibrionaceae</taxon>
        <taxon>Megalodesulfovibrio</taxon>
    </lineage>
</organism>
<dbReference type="OrthoDB" id="5458899at2"/>
<dbReference type="AlphaFoldDB" id="T2G8D4"/>
<feature type="region of interest" description="Disordered" evidence="1">
    <location>
        <begin position="118"/>
        <end position="156"/>
    </location>
</feature>
<protein>
    <submittedName>
        <fullName evidence="2">Uncharacterized protein</fullName>
    </submittedName>
</protein>
<name>T2G8D4_MEGG1</name>
<dbReference type="eggNOG" id="ENOG5032ECI">
    <property type="taxonomic scope" value="Bacteria"/>
</dbReference>
<dbReference type="EMBL" id="CP006585">
    <property type="protein sequence ID" value="AGW12444.1"/>
    <property type="molecule type" value="Genomic_DNA"/>
</dbReference>
<sequence length="156" mass="17001">MVPCYICRTPVVAGWICGPPPAADRYKLGLCRAHDTPVNRETVLAAWERTIQEELRAATAGLAQASAWHDVTVQFLDGGHLTFTCTSYHIDRDQDTLVCRVNDALEFIPLQHVRRIRAVPRQEGPEGAPERTTTTTTPPAAPIAPAASPPVALPSR</sequence>
<reference evidence="2 3" key="1">
    <citation type="journal article" date="2013" name="J. Bacteriol.">
        <title>Roles of HynAB and Ech, the only two hydrogenases found in the model sulfate reducer Desulfovibrio gigas.</title>
        <authorList>
            <person name="Morais-Silva F.O."/>
            <person name="Santos C.I."/>
            <person name="Rodrigues R."/>
            <person name="Pereira I.A."/>
            <person name="Rodrigues-Pousada C."/>
        </authorList>
    </citation>
    <scope>NUCLEOTIDE SEQUENCE [LARGE SCALE GENOMIC DNA]</scope>
    <source>
        <strain evidence="3">ATCC 19364 / DSM 1382 / NCIMB 9332 / VKM B-1759</strain>
    </source>
</reference>
<evidence type="ECO:0000256" key="1">
    <source>
        <dbReference type="SAM" id="MobiDB-lite"/>
    </source>
</evidence>
<dbReference type="KEGG" id="dgg:DGI_0536"/>
<feature type="compositionally biased region" description="Pro residues" evidence="1">
    <location>
        <begin position="139"/>
        <end position="156"/>
    </location>
</feature>
<dbReference type="STRING" id="1121448.DGI_0536"/>
<proteinExistence type="predicted"/>
<gene>
    <name evidence="2" type="ORF">DGI_0536</name>
</gene>
<accession>T2G8D4</accession>
<evidence type="ECO:0000313" key="3">
    <source>
        <dbReference type="Proteomes" id="UP000016587"/>
    </source>
</evidence>
<reference evidence="3" key="2">
    <citation type="submission" date="2013-07" db="EMBL/GenBank/DDBJ databases">
        <authorList>
            <person name="Morais-Silva F.O."/>
            <person name="Rezende A.M."/>
            <person name="Pimentel C."/>
            <person name="Resende D.M."/>
            <person name="Santos C.I."/>
            <person name="Clemente C."/>
            <person name="de Oliveira L.M."/>
            <person name="da Silva S.M."/>
            <person name="Costa D.A."/>
            <person name="Varela-Raposo A."/>
            <person name="Horacio E.C.A."/>
            <person name="Matos M."/>
            <person name="Flores O."/>
            <person name="Ruiz J.C."/>
            <person name="Rodrigues-Pousada C."/>
        </authorList>
    </citation>
    <scope>NUCLEOTIDE SEQUENCE [LARGE SCALE GENOMIC DNA]</scope>
    <source>
        <strain evidence="3">ATCC 19364 / DSM 1382 / NCIMB 9332 / VKM B-1759</strain>
    </source>
</reference>
<dbReference type="HOGENOM" id="CLU_1683727_0_0_7"/>